<protein>
    <submittedName>
        <fullName evidence="2">Uncharacterized protein</fullName>
    </submittedName>
</protein>
<evidence type="ECO:0000313" key="3">
    <source>
        <dbReference type="Proteomes" id="UP001234178"/>
    </source>
</evidence>
<organism evidence="2 3">
    <name type="scientific">Daphnia magna</name>
    <dbReference type="NCBI Taxonomy" id="35525"/>
    <lineage>
        <taxon>Eukaryota</taxon>
        <taxon>Metazoa</taxon>
        <taxon>Ecdysozoa</taxon>
        <taxon>Arthropoda</taxon>
        <taxon>Crustacea</taxon>
        <taxon>Branchiopoda</taxon>
        <taxon>Diplostraca</taxon>
        <taxon>Cladocera</taxon>
        <taxon>Anomopoda</taxon>
        <taxon>Daphniidae</taxon>
        <taxon>Daphnia</taxon>
    </lineage>
</organism>
<keyword evidence="3" id="KW-1185">Reference proteome</keyword>
<dbReference type="EMBL" id="JAOYFB010000021">
    <property type="protein sequence ID" value="KAK4017807.1"/>
    <property type="molecule type" value="Genomic_DNA"/>
</dbReference>
<reference evidence="2 3" key="1">
    <citation type="journal article" date="2023" name="Nucleic Acids Res.">
        <title>The hologenome of Daphnia magna reveals possible DNA methylation and microbiome-mediated evolution of the host genome.</title>
        <authorList>
            <person name="Chaturvedi A."/>
            <person name="Li X."/>
            <person name="Dhandapani V."/>
            <person name="Marshall H."/>
            <person name="Kissane S."/>
            <person name="Cuenca-Cambronero M."/>
            <person name="Asole G."/>
            <person name="Calvet F."/>
            <person name="Ruiz-Romero M."/>
            <person name="Marangio P."/>
            <person name="Guigo R."/>
            <person name="Rago D."/>
            <person name="Mirbahai L."/>
            <person name="Eastwood N."/>
            <person name="Colbourne J.K."/>
            <person name="Zhou J."/>
            <person name="Mallon E."/>
            <person name="Orsini L."/>
        </authorList>
    </citation>
    <scope>NUCLEOTIDE SEQUENCE [LARGE SCALE GENOMIC DNA]</scope>
    <source>
        <strain evidence="2">LRV0_1</strain>
    </source>
</reference>
<name>A0ABQ9ZY38_9CRUS</name>
<proteinExistence type="predicted"/>
<evidence type="ECO:0000256" key="1">
    <source>
        <dbReference type="SAM" id="MobiDB-lite"/>
    </source>
</evidence>
<accession>A0ABQ9ZY38</accession>
<dbReference type="Proteomes" id="UP001234178">
    <property type="component" value="Unassembled WGS sequence"/>
</dbReference>
<evidence type="ECO:0000313" key="2">
    <source>
        <dbReference type="EMBL" id="KAK4017807.1"/>
    </source>
</evidence>
<gene>
    <name evidence="2" type="ORF">OUZ56_033626</name>
</gene>
<feature type="compositionally biased region" description="Polar residues" evidence="1">
    <location>
        <begin position="54"/>
        <end position="63"/>
    </location>
</feature>
<feature type="region of interest" description="Disordered" evidence="1">
    <location>
        <begin position="30"/>
        <end position="63"/>
    </location>
</feature>
<comment type="caution">
    <text evidence="2">The sequence shown here is derived from an EMBL/GenBank/DDBJ whole genome shotgun (WGS) entry which is preliminary data.</text>
</comment>
<sequence>MIDVHLGPFDDGPMQVSSILAFALAVDSCGGKSSRGIPSAASKVPSYEGERSPSHLSNGSSADVKSRLNLLASYALSLICRRAFTSAGLGSSKNLCFGEPVRSAMFEDAFEIQEESLQLHN</sequence>